<dbReference type="SMART" id="SM00393">
    <property type="entry name" value="R3H"/>
    <property type="match status" value="1"/>
</dbReference>
<evidence type="ECO:0000256" key="4">
    <source>
        <dbReference type="ARBA" id="ARBA00023186"/>
    </source>
</evidence>
<dbReference type="PANTHER" id="PTHR35800:SF1">
    <property type="entry name" value="RNA-BINDING PROTEIN KHPB"/>
    <property type="match status" value="1"/>
</dbReference>
<dbReference type="SMART" id="SM01245">
    <property type="entry name" value="Jag_N"/>
    <property type="match status" value="1"/>
</dbReference>
<dbReference type="OrthoDB" id="9794483at2"/>
<evidence type="ECO:0000259" key="6">
    <source>
        <dbReference type="PROSITE" id="PS51061"/>
    </source>
</evidence>
<evidence type="ECO:0000256" key="3">
    <source>
        <dbReference type="ARBA" id="ARBA00022960"/>
    </source>
</evidence>
<dbReference type="PANTHER" id="PTHR35800">
    <property type="entry name" value="PROTEIN JAG"/>
    <property type="match status" value="1"/>
</dbReference>
<dbReference type="CDD" id="cd02414">
    <property type="entry name" value="KH-II_Jag"/>
    <property type="match status" value="1"/>
</dbReference>
<keyword evidence="1" id="KW-0963">Cytoplasm</keyword>
<evidence type="ECO:0000256" key="5">
    <source>
        <dbReference type="ARBA" id="ARBA00023316"/>
    </source>
</evidence>
<dbReference type="GO" id="GO:0008360">
    <property type="term" value="P:regulation of cell shape"/>
    <property type="evidence" value="ECO:0007669"/>
    <property type="project" value="UniProtKB-KW"/>
</dbReference>
<keyword evidence="5" id="KW-0961">Cell wall biogenesis/degradation</keyword>
<organism evidence="7 8">
    <name type="scientific">Amedibacillus dolichus</name>
    <dbReference type="NCBI Taxonomy" id="31971"/>
    <lineage>
        <taxon>Bacteria</taxon>
        <taxon>Bacillati</taxon>
        <taxon>Bacillota</taxon>
        <taxon>Erysipelotrichia</taxon>
        <taxon>Erysipelotrichales</taxon>
        <taxon>Erysipelotrichaceae</taxon>
        <taxon>Amedibacillus</taxon>
    </lineage>
</organism>
<sequence length="204" mass="22772">MNTYTGKNLDDALKAAALDKGVETDQLTYTVIEETSGFLGLGSKTTISAYCDLDIIDFMKSYLDSYFQNIAMEANVEVSEENGFFHVNIDADNNAILIGKNGQTLQAINTVLKSAASSEFKRRIGVLIDINGYKEEKYQKVCSLARRVAKTVQRTKTDAVLDPMPADERKAVHNYLSTMKYVRTVSEGEGNQRRLKICYAPEKE</sequence>
<keyword evidence="3" id="KW-0133">Cell shape</keyword>
<evidence type="ECO:0000313" key="7">
    <source>
        <dbReference type="EMBL" id="RHM08335.1"/>
    </source>
</evidence>
<dbReference type="Gene3D" id="3.30.1370.50">
    <property type="entry name" value="R3H-like domain"/>
    <property type="match status" value="1"/>
</dbReference>
<dbReference type="EMBL" id="QRPK01000052">
    <property type="protein sequence ID" value="RHM08335.1"/>
    <property type="molecule type" value="Genomic_DNA"/>
</dbReference>
<dbReference type="GO" id="GO:0071555">
    <property type="term" value="P:cell wall organization"/>
    <property type="evidence" value="ECO:0007669"/>
    <property type="project" value="UniProtKB-KW"/>
</dbReference>
<dbReference type="Gene3D" id="3.30.300.20">
    <property type="match status" value="1"/>
</dbReference>
<dbReference type="InterPro" id="IPR034079">
    <property type="entry name" value="R3H_KhpB"/>
</dbReference>
<dbReference type="InterPro" id="IPR001374">
    <property type="entry name" value="R3H_dom"/>
</dbReference>
<evidence type="ECO:0000256" key="1">
    <source>
        <dbReference type="ARBA" id="ARBA00022490"/>
    </source>
</evidence>
<gene>
    <name evidence="7" type="ORF">DWZ83_08445</name>
</gene>
<dbReference type="CDD" id="cd02644">
    <property type="entry name" value="R3H_jag"/>
    <property type="match status" value="1"/>
</dbReference>
<comment type="caution">
    <text evidence="7">The sequence shown here is derived from an EMBL/GenBank/DDBJ whole genome shotgun (WGS) entry which is preliminary data.</text>
</comment>
<protein>
    <submittedName>
        <fullName evidence="7">KH domain-containing protein</fullName>
    </submittedName>
</protein>
<dbReference type="PROSITE" id="PS51061">
    <property type="entry name" value="R3H"/>
    <property type="match status" value="1"/>
</dbReference>
<feature type="domain" description="R3H" evidence="6">
    <location>
        <begin position="135"/>
        <end position="201"/>
    </location>
</feature>
<evidence type="ECO:0000313" key="8">
    <source>
        <dbReference type="Proteomes" id="UP000284868"/>
    </source>
</evidence>
<keyword evidence="4" id="KW-0143">Chaperone</keyword>
<dbReference type="InterPro" id="IPR039247">
    <property type="entry name" value="KhpB"/>
</dbReference>
<keyword evidence="8" id="KW-1185">Reference proteome</keyword>
<dbReference type="Pfam" id="PF14804">
    <property type="entry name" value="Jag_N"/>
    <property type="match status" value="1"/>
</dbReference>
<keyword evidence="2" id="KW-0694">RNA-binding</keyword>
<dbReference type="AlphaFoldDB" id="A0A415P6J6"/>
<dbReference type="InterPro" id="IPR015946">
    <property type="entry name" value="KH_dom-like_a/b"/>
</dbReference>
<name>A0A415P6J6_9FIRM</name>
<reference evidence="7 8" key="1">
    <citation type="submission" date="2018-08" db="EMBL/GenBank/DDBJ databases">
        <title>A genome reference for cultivated species of the human gut microbiota.</title>
        <authorList>
            <person name="Zou Y."/>
            <person name="Xue W."/>
            <person name="Luo G."/>
        </authorList>
    </citation>
    <scope>NUCLEOTIDE SEQUENCE [LARGE SCALE GENOMIC DNA]</scope>
    <source>
        <strain evidence="7 8">AF35-6BH</strain>
    </source>
</reference>
<dbReference type="SUPFAM" id="SSF82708">
    <property type="entry name" value="R3H domain"/>
    <property type="match status" value="1"/>
</dbReference>
<dbReference type="Proteomes" id="UP000284868">
    <property type="component" value="Unassembled WGS sequence"/>
</dbReference>
<dbReference type="Gene3D" id="3.30.30.80">
    <property type="entry name" value="probable RNA-binding protein from clostridium symbiosum atcc 14940"/>
    <property type="match status" value="1"/>
</dbReference>
<dbReference type="InterPro" id="IPR038247">
    <property type="entry name" value="Jag_N_dom_sf"/>
</dbReference>
<dbReference type="InterPro" id="IPR032782">
    <property type="entry name" value="KhpB_N"/>
</dbReference>
<proteinExistence type="predicted"/>
<dbReference type="Pfam" id="PF01424">
    <property type="entry name" value="R3H"/>
    <property type="match status" value="1"/>
</dbReference>
<dbReference type="GO" id="GO:0003723">
    <property type="term" value="F:RNA binding"/>
    <property type="evidence" value="ECO:0007669"/>
    <property type="project" value="UniProtKB-KW"/>
</dbReference>
<evidence type="ECO:0000256" key="2">
    <source>
        <dbReference type="ARBA" id="ARBA00022884"/>
    </source>
</evidence>
<accession>A0A415P6J6</accession>
<dbReference type="RefSeq" id="WP_022419849.1">
    <property type="nucleotide sequence ID" value="NZ_JAJBMQ010000025.1"/>
</dbReference>
<dbReference type="Pfam" id="PF13083">
    <property type="entry name" value="KH_KhpA-B"/>
    <property type="match status" value="1"/>
</dbReference>
<dbReference type="InterPro" id="IPR036867">
    <property type="entry name" value="R3H_dom_sf"/>
</dbReference>
<dbReference type="InterPro" id="IPR038008">
    <property type="entry name" value="Jag_KH"/>
</dbReference>